<dbReference type="PATRIC" id="fig|1365253.3.peg.4468"/>
<evidence type="ECO:0000313" key="2">
    <source>
        <dbReference type="Proteomes" id="UP000076587"/>
    </source>
</evidence>
<dbReference type="Proteomes" id="UP000076587">
    <property type="component" value="Unassembled WGS sequence"/>
</dbReference>
<dbReference type="AlphaFoldDB" id="A0A166Z4C3"/>
<gene>
    <name evidence="1" type="ORF">N482_18525</name>
</gene>
<organism evidence="1 2">
    <name type="scientific">Pseudoalteromonas luteoviolacea NCIMB 1942</name>
    <dbReference type="NCBI Taxonomy" id="1365253"/>
    <lineage>
        <taxon>Bacteria</taxon>
        <taxon>Pseudomonadati</taxon>
        <taxon>Pseudomonadota</taxon>
        <taxon>Gammaproteobacteria</taxon>
        <taxon>Alteromonadales</taxon>
        <taxon>Pseudoalteromonadaceae</taxon>
        <taxon>Pseudoalteromonas</taxon>
    </lineage>
</organism>
<proteinExistence type="predicted"/>
<dbReference type="Gene3D" id="3.30.300.20">
    <property type="match status" value="1"/>
</dbReference>
<dbReference type="EMBL" id="AUXT01000201">
    <property type="protein sequence ID" value="KZN43825.1"/>
    <property type="molecule type" value="Genomic_DNA"/>
</dbReference>
<protein>
    <submittedName>
        <fullName evidence="1">Uncharacterized protein</fullName>
    </submittedName>
</protein>
<sequence length="49" mass="5530">MTHVILKPQVEWQAGNSVIVKTLNLLHHQPHEACFLANSVNTDTQIKPK</sequence>
<comment type="caution">
    <text evidence="1">The sequence shown here is derived from an EMBL/GenBank/DDBJ whole genome shotgun (WGS) entry which is preliminary data.</text>
</comment>
<dbReference type="InterPro" id="IPR036102">
    <property type="entry name" value="OsmC/Ohrsf"/>
</dbReference>
<name>A0A166Z4C3_9GAMM</name>
<dbReference type="SUPFAM" id="SSF82784">
    <property type="entry name" value="OsmC-like"/>
    <property type="match status" value="1"/>
</dbReference>
<evidence type="ECO:0000313" key="1">
    <source>
        <dbReference type="EMBL" id="KZN43825.1"/>
    </source>
</evidence>
<dbReference type="InterPro" id="IPR015946">
    <property type="entry name" value="KH_dom-like_a/b"/>
</dbReference>
<reference evidence="1 2" key="1">
    <citation type="submission" date="2013-07" db="EMBL/GenBank/DDBJ databases">
        <title>Comparative Genomic and Metabolomic Analysis of Twelve Strains of Pseudoalteromonas luteoviolacea.</title>
        <authorList>
            <person name="Vynne N.G."/>
            <person name="Mansson M."/>
            <person name="Gram L."/>
        </authorList>
    </citation>
    <scope>NUCLEOTIDE SEQUENCE [LARGE SCALE GENOMIC DNA]</scope>
    <source>
        <strain evidence="1 2">NCIMB 1942</strain>
    </source>
</reference>
<accession>A0A166Z4C3</accession>